<sequence>MKFTFLAWFFICLCGHAMSNMADEGKPTSKREDFSLSETDKQGQVHGLNRTQRLNGEDERKEYKGNHELFHSTMKGKKGKGVYGGANIVHRPRHRERNAAILTAKPSFFVSATMLCVSWALVLMFFPILS</sequence>
<feature type="chain" id="PRO_5046183373" description="Transmembrane protein" evidence="3">
    <location>
        <begin position="20"/>
        <end position="130"/>
    </location>
</feature>
<dbReference type="Proteomes" id="UP001174677">
    <property type="component" value="Chromosome 1"/>
</dbReference>
<protein>
    <recommendedName>
        <fullName evidence="6">Transmembrane protein</fullName>
    </recommendedName>
</protein>
<keyword evidence="3" id="KW-0732">Signal</keyword>
<comment type="caution">
    <text evidence="4">The sequence shown here is derived from an EMBL/GenBank/DDBJ whole genome shotgun (WGS) entry which is preliminary data.</text>
</comment>
<reference evidence="4" key="1">
    <citation type="journal article" date="2023" name="Plant Biotechnol. J.">
        <title>Chromosome-level wild Hevea brasiliensis genome provides new tools for genomic-assisted breeding and valuable loci to elevate rubber yield.</title>
        <authorList>
            <person name="Cheng H."/>
            <person name="Song X."/>
            <person name="Hu Y."/>
            <person name="Wu T."/>
            <person name="Yang Q."/>
            <person name="An Z."/>
            <person name="Feng S."/>
            <person name="Deng Z."/>
            <person name="Wu W."/>
            <person name="Zeng X."/>
            <person name="Tu M."/>
            <person name="Wang X."/>
            <person name="Huang H."/>
        </authorList>
    </citation>
    <scope>NUCLEOTIDE SEQUENCE</scope>
    <source>
        <strain evidence="4">MT/VB/25A 57/8</strain>
    </source>
</reference>
<evidence type="ECO:0000313" key="4">
    <source>
        <dbReference type="EMBL" id="KAJ9189898.1"/>
    </source>
</evidence>
<keyword evidence="2" id="KW-0812">Transmembrane</keyword>
<evidence type="ECO:0000256" key="2">
    <source>
        <dbReference type="SAM" id="Phobius"/>
    </source>
</evidence>
<accession>A0ABQ9NDL5</accession>
<evidence type="ECO:0008006" key="6">
    <source>
        <dbReference type="Google" id="ProtNLM"/>
    </source>
</evidence>
<evidence type="ECO:0000256" key="3">
    <source>
        <dbReference type="SAM" id="SignalP"/>
    </source>
</evidence>
<evidence type="ECO:0000256" key="1">
    <source>
        <dbReference type="SAM" id="MobiDB-lite"/>
    </source>
</evidence>
<keyword evidence="2" id="KW-1133">Transmembrane helix</keyword>
<feature type="signal peptide" evidence="3">
    <location>
        <begin position="1"/>
        <end position="19"/>
    </location>
</feature>
<gene>
    <name evidence="4" type="ORF">P3X46_001148</name>
</gene>
<feature type="compositionally biased region" description="Basic and acidic residues" evidence="1">
    <location>
        <begin position="23"/>
        <end position="43"/>
    </location>
</feature>
<feature type="transmembrane region" description="Helical" evidence="2">
    <location>
        <begin position="108"/>
        <end position="129"/>
    </location>
</feature>
<keyword evidence="2" id="KW-0472">Membrane</keyword>
<organism evidence="4 5">
    <name type="scientific">Hevea brasiliensis</name>
    <name type="common">Para rubber tree</name>
    <name type="synonym">Siphonia brasiliensis</name>
    <dbReference type="NCBI Taxonomy" id="3981"/>
    <lineage>
        <taxon>Eukaryota</taxon>
        <taxon>Viridiplantae</taxon>
        <taxon>Streptophyta</taxon>
        <taxon>Embryophyta</taxon>
        <taxon>Tracheophyta</taxon>
        <taxon>Spermatophyta</taxon>
        <taxon>Magnoliopsida</taxon>
        <taxon>eudicotyledons</taxon>
        <taxon>Gunneridae</taxon>
        <taxon>Pentapetalae</taxon>
        <taxon>rosids</taxon>
        <taxon>fabids</taxon>
        <taxon>Malpighiales</taxon>
        <taxon>Euphorbiaceae</taxon>
        <taxon>Crotonoideae</taxon>
        <taxon>Micrandreae</taxon>
        <taxon>Hevea</taxon>
    </lineage>
</organism>
<dbReference type="EMBL" id="JARPOI010000001">
    <property type="protein sequence ID" value="KAJ9189898.1"/>
    <property type="molecule type" value="Genomic_DNA"/>
</dbReference>
<keyword evidence="5" id="KW-1185">Reference proteome</keyword>
<feature type="region of interest" description="Disordered" evidence="1">
    <location>
        <begin position="22"/>
        <end position="66"/>
    </location>
</feature>
<feature type="compositionally biased region" description="Basic and acidic residues" evidence="1">
    <location>
        <begin position="55"/>
        <end position="66"/>
    </location>
</feature>
<evidence type="ECO:0000313" key="5">
    <source>
        <dbReference type="Proteomes" id="UP001174677"/>
    </source>
</evidence>
<name>A0ABQ9NDL5_HEVBR</name>
<proteinExistence type="predicted"/>